<gene>
    <name evidence="15" type="primary">speH</name>
    <name evidence="16" type="ORF">HY912_08985</name>
</gene>
<evidence type="ECO:0000313" key="16">
    <source>
        <dbReference type="EMBL" id="MBI5249616.1"/>
    </source>
</evidence>
<evidence type="ECO:0000256" key="12">
    <source>
        <dbReference type="ARBA" id="ARBA00048112"/>
    </source>
</evidence>
<keyword evidence="10 15" id="KW-0704">Schiff base</keyword>
<dbReference type="Gene3D" id="3.30.360.110">
    <property type="entry name" value="S-adenosylmethionine decarboxylase domain"/>
    <property type="match status" value="1"/>
</dbReference>
<comment type="subunit">
    <text evidence="2 15">Heterotetramer of two alpha and two beta chains arranged as a dimer of alpha/beta heterodimers.</text>
</comment>
<evidence type="ECO:0000256" key="15">
    <source>
        <dbReference type="HAMAP-Rule" id="MF_00464"/>
    </source>
</evidence>
<dbReference type="FunFam" id="3.30.360.110:FF:000001">
    <property type="entry name" value="S-adenosylmethionine decarboxylase proenzyme"/>
    <property type="match status" value="1"/>
</dbReference>
<accession>A0A9D6Z5Y5</accession>
<evidence type="ECO:0000256" key="2">
    <source>
        <dbReference type="ARBA" id="ARBA00011601"/>
    </source>
</evidence>
<evidence type="ECO:0000256" key="4">
    <source>
        <dbReference type="ARBA" id="ARBA00022793"/>
    </source>
</evidence>
<comment type="catalytic activity">
    <reaction evidence="12 15">
        <text>S-adenosyl-L-methionine + H(+) = S-adenosyl 3-(methylsulfanyl)propylamine + CO2</text>
        <dbReference type="Rhea" id="RHEA:15981"/>
        <dbReference type="ChEBI" id="CHEBI:15378"/>
        <dbReference type="ChEBI" id="CHEBI:16526"/>
        <dbReference type="ChEBI" id="CHEBI:57443"/>
        <dbReference type="ChEBI" id="CHEBI:59789"/>
        <dbReference type="EC" id="4.1.1.50"/>
    </reaction>
</comment>
<feature type="active site" description="Schiff-base intermediate with substrate; via pyruvic acid" evidence="15">
    <location>
        <position position="63"/>
    </location>
</feature>
<protein>
    <recommendedName>
        <fullName evidence="15">S-adenosylmethionine decarboxylase proenzyme</fullName>
        <shortName evidence="15">AdoMetDC</shortName>
        <shortName evidence="15">SAMDC</shortName>
        <ecNumber evidence="15">4.1.1.50</ecNumber>
    </recommendedName>
    <component>
        <recommendedName>
            <fullName evidence="15">S-adenosylmethionine decarboxylase beta chain</fullName>
        </recommendedName>
    </component>
    <component>
        <recommendedName>
            <fullName evidence="15">S-adenosylmethionine decarboxylase alpha chain</fullName>
        </recommendedName>
    </component>
</protein>
<feature type="chain" id="PRO_5039769923" description="S-adenosylmethionine decarboxylase beta chain" evidence="15">
    <location>
        <begin position="1"/>
        <end position="62"/>
    </location>
</feature>
<feature type="chain" id="PRO_5039769924" description="S-adenosylmethionine decarboxylase alpha chain" evidence="15">
    <location>
        <begin position="63"/>
        <end position="138"/>
    </location>
</feature>
<dbReference type="Pfam" id="PF02675">
    <property type="entry name" value="AdoMet_dc"/>
    <property type="match status" value="1"/>
</dbReference>
<name>A0A9D6Z5Y5_9BACT</name>
<dbReference type="Gene3D" id="3.30.160.750">
    <property type="match status" value="1"/>
</dbReference>
<comment type="pathway">
    <text evidence="1 15">Amine and polyamine biosynthesis; S-adenosylmethioninamine biosynthesis; S-adenosylmethioninamine from S-adenosyl-L-methionine: step 1/1.</text>
</comment>
<evidence type="ECO:0000256" key="7">
    <source>
        <dbReference type="ARBA" id="ARBA00023115"/>
    </source>
</evidence>
<keyword evidence="11 15" id="KW-0670">Pyruvate</keyword>
<dbReference type="SUPFAM" id="SSF56276">
    <property type="entry name" value="S-adenosylmethionine decarboxylase"/>
    <property type="match status" value="1"/>
</dbReference>
<dbReference type="PANTHER" id="PTHR33866:SF2">
    <property type="entry name" value="S-ADENOSYLMETHIONINE DECARBOXYLASE PROENZYME"/>
    <property type="match status" value="1"/>
</dbReference>
<dbReference type="InterPro" id="IPR042284">
    <property type="entry name" value="AdoMetDC_N"/>
</dbReference>
<evidence type="ECO:0000256" key="11">
    <source>
        <dbReference type="ARBA" id="ARBA00023317"/>
    </source>
</evidence>
<evidence type="ECO:0000256" key="6">
    <source>
        <dbReference type="ARBA" id="ARBA00023066"/>
    </source>
</evidence>
<dbReference type="EC" id="4.1.1.50" evidence="15"/>
<evidence type="ECO:0000256" key="14">
    <source>
        <dbReference type="ARBA" id="ARBA00061583"/>
    </source>
</evidence>
<dbReference type="Proteomes" id="UP000807825">
    <property type="component" value="Unassembled WGS sequence"/>
</dbReference>
<keyword evidence="9 15" id="KW-0456">Lyase</keyword>
<evidence type="ECO:0000256" key="8">
    <source>
        <dbReference type="ARBA" id="ARBA00023145"/>
    </source>
</evidence>
<keyword evidence="3 15" id="KW-0949">S-adenosyl-L-methionine</keyword>
<dbReference type="InterPro" id="IPR003826">
    <property type="entry name" value="AdoMetDC_fam_prok"/>
</dbReference>
<keyword evidence="6 15" id="KW-0745">Spermidine biosynthesis</keyword>
<comment type="PTM">
    <text evidence="15">Is synthesized initially as an inactive proenzyme. Formation of the active enzyme involves a self-maturation process in which the active site pyruvoyl group is generated from an internal serine residue via an autocatalytic post-translational modification. Two non-identical subunits are generated from the proenzyme in this reaction, and the pyruvate is formed at the N-terminus of the alpha chain, which is derived from the carboxyl end of the proenzyme. The post-translation cleavage follows an unusual pathway, termed non-hydrolytic serinolysis, in which the side chain hydroxyl group of the serine supplies its oxygen atom to form the C-terminus of the beta chain, while the remainder of the serine residue undergoes an oxidative deamination to produce ammonia and the pyruvoyl group blocking the N-terminus of the alpha chain.</text>
</comment>
<proteinExistence type="inferred from homology"/>
<evidence type="ECO:0000313" key="17">
    <source>
        <dbReference type="Proteomes" id="UP000807825"/>
    </source>
</evidence>
<keyword evidence="4 15" id="KW-0210">Decarboxylase</keyword>
<feature type="modified residue" description="Pyruvic acid (Ser); by autocatalysis" evidence="15">
    <location>
        <position position="63"/>
    </location>
</feature>
<dbReference type="InterPro" id="IPR042286">
    <property type="entry name" value="AdoMetDC_C"/>
</dbReference>
<organism evidence="16 17">
    <name type="scientific">Desulfomonile tiedjei</name>
    <dbReference type="NCBI Taxonomy" id="2358"/>
    <lineage>
        <taxon>Bacteria</taxon>
        <taxon>Pseudomonadati</taxon>
        <taxon>Thermodesulfobacteriota</taxon>
        <taxon>Desulfomonilia</taxon>
        <taxon>Desulfomonilales</taxon>
        <taxon>Desulfomonilaceae</taxon>
        <taxon>Desulfomonile</taxon>
    </lineage>
</organism>
<evidence type="ECO:0000256" key="10">
    <source>
        <dbReference type="ARBA" id="ARBA00023270"/>
    </source>
</evidence>
<feature type="active site" description="Proton donor; for catalytic activity" evidence="15">
    <location>
        <position position="83"/>
    </location>
</feature>
<reference evidence="16" key="1">
    <citation type="submission" date="2020-07" db="EMBL/GenBank/DDBJ databases">
        <title>Huge and variable diversity of episymbiotic CPR bacteria and DPANN archaea in groundwater ecosystems.</title>
        <authorList>
            <person name="He C.Y."/>
            <person name="Keren R."/>
            <person name="Whittaker M."/>
            <person name="Farag I.F."/>
            <person name="Doudna J."/>
            <person name="Cate J.H.D."/>
            <person name="Banfield J.F."/>
        </authorList>
    </citation>
    <scope>NUCLEOTIDE SEQUENCE</scope>
    <source>
        <strain evidence="16">NC_groundwater_1664_Pr3_B-0.1um_52_9</strain>
    </source>
</reference>
<feature type="active site" description="Proton acceptor; for processing activity" evidence="15">
    <location>
        <position position="68"/>
    </location>
</feature>
<keyword evidence="8 15" id="KW-0865">Zymogen</keyword>
<evidence type="ECO:0000256" key="9">
    <source>
        <dbReference type="ARBA" id="ARBA00023239"/>
    </source>
</evidence>
<keyword evidence="5 15" id="KW-0068">Autocatalytic cleavage</keyword>
<evidence type="ECO:0000256" key="1">
    <source>
        <dbReference type="ARBA" id="ARBA00004911"/>
    </source>
</evidence>
<comment type="similarity">
    <text evidence="14 15">Belongs to the prokaryotic AdoMetDC family. Type 1 subfamily.</text>
</comment>
<comment type="caution">
    <text evidence="16">The sequence shown here is derived from an EMBL/GenBank/DDBJ whole genome shotgun (WGS) entry which is preliminary data.</text>
</comment>
<keyword evidence="7 15" id="KW-0620">Polyamine biosynthesis</keyword>
<dbReference type="InterPro" id="IPR017716">
    <property type="entry name" value="S-AdoMet_deCOase_pro-enz"/>
</dbReference>
<dbReference type="GO" id="GO:0005829">
    <property type="term" value="C:cytosol"/>
    <property type="evidence" value="ECO:0007669"/>
    <property type="project" value="TreeGrafter"/>
</dbReference>
<comment type="cofactor">
    <cofactor evidence="15">
        <name>pyruvate</name>
        <dbReference type="ChEBI" id="CHEBI:15361"/>
    </cofactor>
    <text evidence="15">Binds 1 pyruvoyl group covalently per subunit.</text>
</comment>
<comment type="function">
    <text evidence="13 15">Catalyzes the decarboxylation of S-adenosylmethionine to S-adenosylmethioninamine (dcAdoMet), the propylamine donor required for the synthesis of the polyamines spermine and spermidine from the diamine putrescine.</text>
</comment>
<evidence type="ECO:0000256" key="13">
    <source>
        <dbReference type="ARBA" id="ARBA00056215"/>
    </source>
</evidence>
<dbReference type="GO" id="GO:0004014">
    <property type="term" value="F:adenosylmethionine decarboxylase activity"/>
    <property type="evidence" value="ECO:0007669"/>
    <property type="project" value="UniProtKB-UniRule"/>
</dbReference>
<dbReference type="HAMAP" id="MF_00464">
    <property type="entry name" value="AdoMetDC_1"/>
    <property type="match status" value="1"/>
</dbReference>
<sequence length="138" mass="15547">MKALGIHLLIELWSCNRQKIDNLDYLEKIMAQAAEVAGATVLKTAFQDFNPQGVSGVVVIAESHLTIHTWPEFGYAAVDIFTCGSRVDPWKAAGFLKQELEAEETQVRDFQRGIPSTENNDSEEYRLFSQAACWDTHR</sequence>
<evidence type="ECO:0000256" key="3">
    <source>
        <dbReference type="ARBA" id="ARBA00022691"/>
    </source>
</evidence>
<dbReference type="InterPro" id="IPR016067">
    <property type="entry name" value="S-AdoMet_deCO2ase_core"/>
</dbReference>
<dbReference type="PANTHER" id="PTHR33866">
    <property type="entry name" value="S-ADENOSYLMETHIONINE DECARBOXYLASE PROENZYME"/>
    <property type="match status" value="1"/>
</dbReference>
<feature type="site" description="Cleavage (non-hydrolytic); by autolysis" evidence="15">
    <location>
        <begin position="62"/>
        <end position="63"/>
    </location>
</feature>
<evidence type="ECO:0000256" key="5">
    <source>
        <dbReference type="ARBA" id="ARBA00022813"/>
    </source>
</evidence>
<dbReference type="NCBIfam" id="TIGR03330">
    <property type="entry name" value="SAM_DCase_Bsu"/>
    <property type="match status" value="1"/>
</dbReference>
<dbReference type="AlphaFoldDB" id="A0A9D6Z5Y5"/>
<dbReference type="GO" id="GO:0008295">
    <property type="term" value="P:spermidine biosynthetic process"/>
    <property type="evidence" value="ECO:0007669"/>
    <property type="project" value="UniProtKB-UniRule"/>
</dbReference>
<dbReference type="EMBL" id="JACRDE010000242">
    <property type="protein sequence ID" value="MBI5249616.1"/>
    <property type="molecule type" value="Genomic_DNA"/>
</dbReference>